<feature type="compositionally biased region" description="Basic and acidic residues" evidence="4">
    <location>
        <begin position="127"/>
        <end position="137"/>
    </location>
</feature>
<feature type="region of interest" description="Disordered" evidence="4">
    <location>
        <begin position="200"/>
        <end position="220"/>
    </location>
</feature>
<keyword evidence="1" id="KW-0963">Cytoplasm</keyword>
<dbReference type="GO" id="GO:0003743">
    <property type="term" value="F:translation initiation factor activity"/>
    <property type="evidence" value="ECO:0007669"/>
    <property type="project" value="UniProtKB-KW"/>
</dbReference>
<evidence type="ECO:0000256" key="3">
    <source>
        <dbReference type="ARBA" id="ARBA00022917"/>
    </source>
</evidence>
<dbReference type="Proteomes" id="UP000677054">
    <property type="component" value="Unassembled WGS sequence"/>
</dbReference>
<keyword evidence="3" id="KW-0648">Protein biosynthesis</keyword>
<evidence type="ECO:0008006" key="7">
    <source>
        <dbReference type="Google" id="ProtNLM"/>
    </source>
</evidence>
<dbReference type="Pfam" id="PF08597">
    <property type="entry name" value="eIF3_subunit"/>
    <property type="match status" value="1"/>
</dbReference>
<protein>
    <recommendedName>
        <fullName evidence="7">EIF3j</fullName>
    </recommendedName>
</protein>
<dbReference type="PANTHER" id="PTHR21681:SF0">
    <property type="entry name" value="EUKARYOTIC TRANSLATION INITIATION FACTOR 3 SUBUNIT J"/>
    <property type="match status" value="1"/>
</dbReference>
<proteinExistence type="predicted"/>
<gene>
    <name evidence="5" type="ORF">DSTB1V02_LOCUS4088</name>
</gene>
<accession>A0A7R9A0Z4</accession>
<dbReference type="AlphaFoldDB" id="A0A7R9A0Z4"/>
<feature type="compositionally biased region" description="Basic and acidic residues" evidence="4">
    <location>
        <begin position="174"/>
        <end position="188"/>
    </location>
</feature>
<dbReference type="GO" id="GO:0005852">
    <property type="term" value="C:eukaryotic translation initiation factor 3 complex"/>
    <property type="evidence" value="ECO:0007669"/>
    <property type="project" value="InterPro"/>
</dbReference>
<dbReference type="PANTHER" id="PTHR21681">
    <property type="entry name" value="EUKARYOTIC TRANSLATION INITIATION FACTOR 3 SUBUNIT J"/>
    <property type="match status" value="1"/>
</dbReference>
<keyword evidence="6" id="KW-1185">Reference proteome</keyword>
<dbReference type="InterPro" id="IPR013906">
    <property type="entry name" value="eIF3j"/>
</dbReference>
<dbReference type="Gene3D" id="1.10.246.60">
    <property type="entry name" value="Eukaryotic translation initiation factor 3 like domains"/>
    <property type="match status" value="1"/>
</dbReference>
<dbReference type="EMBL" id="LR900097">
    <property type="protein sequence ID" value="CAD7244187.1"/>
    <property type="molecule type" value="Genomic_DNA"/>
</dbReference>
<evidence type="ECO:0000256" key="4">
    <source>
        <dbReference type="SAM" id="MobiDB-lite"/>
    </source>
</evidence>
<feature type="compositionally biased region" description="Acidic residues" evidence="4">
    <location>
        <begin position="107"/>
        <end position="126"/>
    </location>
</feature>
<keyword evidence="2" id="KW-0396">Initiation factor</keyword>
<dbReference type="InterPro" id="IPR023194">
    <property type="entry name" value="eIF3-like_dom_sf"/>
</dbReference>
<sequence length="326" mass="37293">MSAKAQFNDYLLGLYEKTKSLNNLVFPIYRYERLVAEIKVAKINELKHEKTILKHYDVLPLDVNKGGGGMAAPRATSHMWHMSSWRHANAENFEPPTFVKGTTDKWEGEDEEDVKDTWEELGDENEEKEKEEGKKDDEEGDGVRAFQRKKKKKMVNIIAEKEAKEKAEEEEEKKEEKNPKTPEDVFQEKLRKQRLQEEADLADGVGQEFPSLKSEEPEPWAMSLESKEDFDAFQKSLVSQLEKHTKSPLLVPFLEELMREISIGLTAEDVKKLGGTLNAIHAEKLKAAKSKAKKKGKAKVSLKVGKDQDEYGYVGGELDNEYDDFI</sequence>
<dbReference type="OrthoDB" id="20381at2759"/>
<evidence type="ECO:0000256" key="1">
    <source>
        <dbReference type="ARBA" id="ARBA00022490"/>
    </source>
</evidence>
<dbReference type="EMBL" id="CAJPEV010000580">
    <property type="protein sequence ID" value="CAG0886647.1"/>
    <property type="molecule type" value="Genomic_DNA"/>
</dbReference>
<feature type="region of interest" description="Disordered" evidence="4">
    <location>
        <begin position="163"/>
        <end position="188"/>
    </location>
</feature>
<feature type="region of interest" description="Disordered" evidence="4">
    <location>
        <begin position="94"/>
        <end position="147"/>
    </location>
</feature>
<reference evidence="5" key="1">
    <citation type="submission" date="2020-11" db="EMBL/GenBank/DDBJ databases">
        <authorList>
            <person name="Tran Van P."/>
        </authorList>
    </citation>
    <scope>NUCLEOTIDE SEQUENCE</scope>
</reference>
<organism evidence="5">
    <name type="scientific">Darwinula stevensoni</name>
    <dbReference type="NCBI Taxonomy" id="69355"/>
    <lineage>
        <taxon>Eukaryota</taxon>
        <taxon>Metazoa</taxon>
        <taxon>Ecdysozoa</taxon>
        <taxon>Arthropoda</taxon>
        <taxon>Crustacea</taxon>
        <taxon>Oligostraca</taxon>
        <taxon>Ostracoda</taxon>
        <taxon>Podocopa</taxon>
        <taxon>Podocopida</taxon>
        <taxon>Darwinulocopina</taxon>
        <taxon>Darwinuloidea</taxon>
        <taxon>Darwinulidae</taxon>
        <taxon>Darwinula</taxon>
    </lineage>
</organism>
<evidence type="ECO:0000313" key="5">
    <source>
        <dbReference type="EMBL" id="CAD7244187.1"/>
    </source>
</evidence>
<evidence type="ECO:0000313" key="6">
    <source>
        <dbReference type="Proteomes" id="UP000677054"/>
    </source>
</evidence>
<name>A0A7R9A0Z4_9CRUS</name>
<evidence type="ECO:0000256" key="2">
    <source>
        <dbReference type="ARBA" id="ARBA00022540"/>
    </source>
</evidence>